<keyword evidence="2" id="KW-1185">Reference proteome</keyword>
<sequence>MGVWTLGVVSTSYHSHVSGTAYISYKALVIDRGGLTIRALGHCPRVQGR</sequence>
<organism evidence="1 2">
    <name type="scientific">Staurois parvus</name>
    <dbReference type="NCBI Taxonomy" id="386267"/>
    <lineage>
        <taxon>Eukaryota</taxon>
        <taxon>Metazoa</taxon>
        <taxon>Chordata</taxon>
        <taxon>Craniata</taxon>
        <taxon>Vertebrata</taxon>
        <taxon>Euteleostomi</taxon>
        <taxon>Amphibia</taxon>
        <taxon>Batrachia</taxon>
        <taxon>Anura</taxon>
        <taxon>Neobatrachia</taxon>
        <taxon>Ranoidea</taxon>
        <taxon>Ranidae</taxon>
        <taxon>Staurois</taxon>
    </lineage>
</organism>
<evidence type="ECO:0000313" key="2">
    <source>
        <dbReference type="Proteomes" id="UP001162483"/>
    </source>
</evidence>
<evidence type="ECO:0000313" key="1">
    <source>
        <dbReference type="EMBL" id="CAI9550464.1"/>
    </source>
</evidence>
<name>A0ABN9BRZ3_9NEOB</name>
<reference evidence="1" key="1">
    <citation type="submission" date="2023-05" db="EMBL/GenBank/DDBJ databases">
        <authorList>
            <person name="Stuckert A."/>
        </authorList>
    </citation>
    <scope>NUCLEOTIDE SEQUENCE</scope>
</reference>
<dbReference type="Proteomes" id="UP001162483">
    <property type="component" value="Unassembled WGS sequence"/>
</dbReference>
<gene>
    <name evidence="1" type="ORF">SPARVUS_LOCUS3510508</name>
</gene>
<dbReference type="EMBL" id="CATNWA010005654">
    <property type="protein sequence ID" value="CAI9550464.1"/>
    <property type="molecule type" value="Genomic_DNA"/>
</dbReference>
<protein>
    <submittedName>
        <fullName evidence="1">Uncharacterized protein</fullName>
    </submittedName>
</protein>
<proteinExistence type="predicted"/>
<comment type="caution">
    <text evidence="1">The sequence shown here is derived from an EMBL/GenBank/DDBJ whole genome shotgun (WGS) entry which is preliminary data.</text>
</comment>
<accession>A0ABN9BRZ3</accession>